<proteinExistence type="predicted"/>
<feature type="transmembrane region" description="Helical" evidence="1">
    <location>
        <begin position="71"/>
        <end position="90"/>
    </location>
</feature>
<evidence type="ECO:0000313" key="3">
    <source>
        <dbReference type="EMBL" id="KAE8376550.1"/>
    </source>
</evidence>
<dbReference type="Pfam" id="PF16035">
    <property type="entry name" value="Chalcone_2"/>
    <property type="match status" value="1"/>
</dbReference>
<dbReference type="OrthoDB" id="18193at2759"/>
<evidence type="ECO:0000313" key="4">
    <source>
        <dbReference type="Proteomes" id="UP000326198"/>
    </source>
</evidence>
<dbReference type="InterPro" id="IPR016087">
    <property type="entry name" value="Chalcone_isomerase"/>
</dbReference>
<keyword evidence="1" id="KW-0812">Transmembrane</keyword>
<name>A0A5N7B5U0_9EURO</name>
<gene>
    <name evidence="3" type="ORF">BDV26DRAFT_232186</name>
</gene>
<keyword evidence="1" id="KW-1133">Transmembrane helix</keyword>
<dbReference type="InterPro" id="IPR016088">
    <property type="entry name" value="Chalcone_isomerase_3-sand"/>
</dbReference>
<dbReference type="PANTHER" id="PTHR47284:SF3">
    <property type="entry name" value="FATTY-ACID-BINDING PROTEIN 2"/>
    <property type="match status" value="1"/>
</dbReference>
<dbReference type="SUPFAM" id="SSF54626">
    <property type="entry name" value="Chalcone isomerase"/>
    <property type="match status" value="1"/>
</dbReference>
<dbReference type="GO" id="GO:0016872">
    <property type="term" value="F:intramolecular lyase activity"/>
    <property type="evidence" value="ECO:0007669"/>
    <property type="project" value="InterPro"/>
</dbReference>
<evidence type="ECO:0000259" key="2">
    <source>
        <dbReference type="Pfam" id="PF16035"/>
    </source>
</evidence>
<feature type="domain" description="Chalcone isomerase" evidence="2">
    <location>
        <begin position="179"/>
        <end position="407"/>
    </location>
</feature>
<dbReference type="EMBL" id="ML736238">
    <property type="protein sequence ID" value="KAE8376550.1"/>
    <property type="molecule type" value="Genomic_DNA"/>
</dbReference>
<keyword evidence="4" id="KW-1185">Reference proteome</keyword>
<reference evidence="3 4" key="1">
    <citation type="submission" date="2019-04" db="EMBL/GenBank/DDBJ databases">
        <title>Friends and foes A comparative genomics studyof 23 Aspergillus species from section Flavi.</title>
        <authorList>
            <consortium name="DOE Joint Genome Institute"/>
            <person name="Kjaerbolling I."/>
            <person name="Vesth T."/>
            <person name="Frisvad J.C."/>
            <person name="Nybo J.L."/>
            <person name="Theobald S."/>
            <person name="Kildgaard S."/>
            <person name="Isbrandt T."/>
            <person name="Kuo A."/>
            <person name="Sato A."/>
            <person name="Lyhne E.K."/>
            <person name="Kogle M.E."/>
            <person name="Wiebenga A."/>
            <person name="Kun R.S."/>
            <person name="Lubbers R.J."/>
            <person name="Makela M.R."/>
            <person name="Barry K."/>
            <person name="Chovatia M."/>
            <person name="Clum A."/>
            <person name="Daum C."/>
            <person name="Haridas S."/>
            <person name="He G."/>
            <person name="LaButti K."/>
            <person name="Lipzen A."/>
            <person name="Mondo S."/>
            <person name="Riley R."/>
            <person name="Salamov A."/>
            <person name="Simmons B.A."/>
            <person name="Magnuson J.K."/>
            <person name="Henrissat B."/>
            <person name="Mortensen U.H."/>
            <person name="Larsen T.O."/>
            <person name="Devries R.P."/>
            <person name="Grigoriev I.V."/>
            <person name="Machida M."/>
            <person name="Baker S.E."/>
            <person name="Andersen M.R."/>
        </authorList>
    </citation>
    <scope>NUCLEOTIDE SEQUENCE [LARGE SCALE GENOMIC DNA]</scope>
    <source>
        <strain evidence="3 4">IBT 29228</strain>
    </source>
</reference>
<sequence length="426" mass="45795">MRPPTSKMQGAPLRACTQCIRRQYLCPTGAAPTAHRFLTTTRTLRSAPKNPLRNSTSSRAREAEIARSKNSMALSAAGIVVCAAAMYGVIKLDVFGMDQATEKKNEVEVQKEGAMKLDGPDGFGGNPSVIRVQGQDGAEEVSTGTSTIPTFPSVIRLPKALDAGTLKAGDEIPDSAEDEEYQLLGLGIRTVSFLKIQVYVVGMYVAKSDISELQQRLVRTAVNPPGEKEGVVDSAGAASATSLVSTERQALKGLLLDGERGDEVWNAVIKGDGLKTAFRIVPTRNTDFLHLRDGWVRGITGRAQKENAKAKALEGAQSEFQDESFGTALNDFKSLFGGGQRKNVPKGQTLLLMRGARGELDALFHPDPAQPARFLGRVSDERISRLVWLNYLAGKDVSSESARQSVVDGVMGIVERPVGTVVQKVV</sequence>
<dbReference type="PANTHER" id="PTHR47284">
    <property type="entry name" value="FATTY-ACID-BINDING PROTEIN 2"/>
    <property type="match status" value="1"/>
</dbReference>
<evidence type="ECO:0000256" key="1">
    <source>
        <dbReference type="SAM" id="Phobius"/>
    </source>
</evidence>
<organism evidence="3 4">
    <name type="scientific">Aspergillus bertholletiae</name>
    <dbReference type="NCBI Taxonomy" id="1226010"/>
    <lineage>
        <taxon>Eukaryota</taxon>
        <taxon>Fungi</taxon>
        <taxon>Dikarya</taxon>
        <taxon>Ascomycota</taxon>
        <taxon>Pezizomycotina</taxon>
        <taxon>Eurotiomycetes</taxon>
        <taxon>Eurotiomycetidae</taxon>
        <taxon>Eurotiales</taxon>
        <taxon>Aspergillaceae</taxon>
        <taxon>Aspergillus</taxon>
        <taxon>Aspergillus subgen. Circumdati</taxon>
    </lineage>
</organism>
<dbReference type="AlphaFoldDB" id="A0A5N7B5U0"/>
<keyword evidence="3" id="KW-0413">Isomerase</keyword>
<accession>A0A5N7B5U0</accession>
<dbReference type="Proteomes" id="UP000326198">
    <property type="component" value="Unassembled WGS sequence"/>
</dbReference>
<keyword evidence="1" id="KW-0472">Membrane</keyword>
<protein>
    <submittedName>
        <fullName evidence="3">Chalcone-flavanone isomerase-domain-containing protein</fullName>
    </submittedName>
</protein>
<dbReference type="InterPro" id="IPR036298">
    <property type="entry name" value="Chalcone_isomerase_sf"/>
</dbReference>
<dbReference type="Gene3D" id="3.50.70.10">
    <property type="match status" value="1"/>
</dbReference>